<dbReference type="PANTHER" id="PTHR12136">
    <property type="entry name" value="ENHANCED DISEASE RESISTANCE-RELATED"/>
    <property type="match status" value="1"/>
</dbReference>
<sequence>MQQARGSSTVTNDIARDLTKPLCRCGPLDQSHCRRKSCGRLEIDLTGAGPLQRIEPMVPLELHRLSCEDNDDADVPEVSAPSDGLDARSTSQQVTVNAQGELEEAYPFGVHCHEIRPMWMEPDCTTVEVRSASYLQDQLKVASGSSIGQLLHFDMWTADSHEQRTHIGESEQKRPHSVLKYCQRNFPDSLVFILNIQLPDNSHTTLASYWLVPMKPAKCEKLSKAHQLFLRFCNEEDDEFRNHRFKMIPNLVTGPWLLKQVAPNRPAITGTKLRQRYFRRANYFELDLDVASSTTAAYIGSLCQSWSTSLILDIFMTIQGEDEDQLPEQVFGGVRLSYLDLALAKPLALVRE</sequence>
<evidence type="ECO:0000256" key="1">
    <source>
        <dbReference type="SAM" id="MobiDB-lite"/>
    </source>
</evidence>
<dbReference type="InterPro" id="IPR045096">
    <property type="entry name" value="EDR2-like"/>
</dbReference>
<accession>A0AAV2YZR8</accession>
<name>A0AAV2YZR8_9STRA</name>
<protein>
    <recommendedName>
        <fullName evidence="2">Protein ENHANCED DISEASE RESISTANCE 2 C-terminal domain-containing protein</fullName>
    </recommendedName>
</protein>
<reference evidence="3" key="2">
    <citation type="journal article" date="2023" name="Microbiol Resour">
        <title>Decontamination and Annotation of the Draft Genome Sequence of the Oomycete Lagenidium giganteum ARSEF 373.</title>
        <authorList>
            <person name="Morgan W.R."/>
            <person name="Tartar A."/>
        </authorList>
    </citation>
    <scope>NUCLEOTIDE SEQUENCE</scope>
    <source>
        <strain evidence="3">ARSEF 373</strain>
    </source>
</reference>
<feature type="domain" description="Protein ENHANCED DISEASE RESISTANCE 2 C-terminal" evidence="2">
    <location>
        <begin position="119"/>
        <end position="340"/>
    </location>
</feature>
<evidence type="ECO:0000259" key="2">
    <source>
        <dbReference type="Pfam" id="PF07059"/>
    </source>
</evidence>
<dbReference type="EMBL" id="DAKRPA010000062">
    <property type="protein sequence ID" value="DBA00521.1"/>
    <property type="molecule type" value="Genomic_DNA"/>
</dbReference>
<dbReference type="InterPro" id="IPR009769">
    <property type="entry name" value="EDR2_C"/>
</dbReference>
<dbReference type="AlphaFoldDB" id="A0AAV2YZR8"/>
<dbReference type="Proteomes" id="UP001146120">
    <property type="component" value="Unassembled WGS sequence"/>
</dbReference>
<dbReference type="PANTHER" id="PTHR12136:SF41">
    <property type="entry name" value="PLECKSTRIN HOMOLOGY (PH) AND LIPID-BINDING START DOMAINS-CONTAINING PROTEIN"/>
    <property type="match status" value="1"/>
</dbReference>
<gene>
    <name evidence="3" type="ORF">N0F65_006425</name>
</gene>
<organism evidence="3 4">
    <name type="scientific">Lagenidium giganteum</name>
    <dbReference type="NCBI Taxonomy" id="4803"/>
    <lineage>
        <taxon>Eukaryota</taxon>
        <taxon>Sar</taxon>
        <taxon>Stramenopiles</taxon>
        <taxon>Oomycota</taxon>
        <taxon>Peronosporomycetes</taxon>
        <taxon>Pythiales</taxon>
        <taxon>Pythiaceae</taxon>
    </lineage>
</organism>
<evidence type="ECO:0000313" key="3">
    <source>
        <dbReference type="EMBL" id="DBA00521.1"/>
    </source>
</evidence>
<proteinExistence type="predicted"/>
<feature type="region of interest" description="Disordered" evidence="1">
    <location>
        <begin position="70"/>
        <end position="90"/>
    </location>
</feature>
<reference evidence="3" key="1">
    <citation type="submission" date="2022-11" db="EMBL/GenBank/DDBJ databases">
        <authorList>
            <person name="Morgan W.R."/>
            <person name="Tartar A."/>
        </authorList>
    </citation>
    <scope>NUCLEOTIDE SEQUENCE</scope>
    <source>
        <strain evidence="3">ARSEF 373</strain>
    </source>
</reference>
<dbReference type="Pfam" id="PF07059">
    <property type="entry name" value="EDR2_C"/>
    <property type="match status" value="1"/>
</dbReference>
<evidence type="ECO:0000313" key="4">
    <source>
        <dbReference type="Proteomes" id="UP001146120"/>
    </source>
</evidence>
<keyword evidence="4" id="KW-1185">Reference proteome</keyword>
<comment type="caution">
    <text evidence="3">The sequence shown here is derived from an EMBL/GenBank/DDBJ whole genome shotgun (WGS) entry which is preliminary data.</text>
</comment>